<dbReference type="NCBIfam" id="TIGR00152">
    <property type="entry name" value="dephospho-CoA kinase"/>
    <property type="match status" value="1"/>
</dbReference>
<comment type="pathway">
    <text evidence="5">Cofactor biosynthesis; coenzyme A biosynthesis; CoA from (R)-pantothenate: step 5/5.</text>
</comment>
<accession>A0A318T373</accession>
<name>A0A318T373_9HYPH</name>
<keyword evidence="5" id="KW-0808">Transferase</keyword>
<dbReference type="PANTHER" id="PTHR10695:SF46">
    <property type="entry name" value="BIFUNCTIONAL COENZYME A SYNTHASE-RELATED"/>
    <property type="match status" value="1"/>
</dbReference>
<reference evidence="7 8" key="1">
    <citation type="submission" date="2018-06" db="EMBL/GenBank/DDBJ databases">
        <title>Genomic Encyclopedia of Type Strains, Phase III (KMG-III): the genomes of soil and plant-associated and newly described type strains.</title>
        <authorList>
            <person name="Whitman W."/>
        </authorList>
    </citation>
    <scope>NUCLEOTIDE SEQUENCE [LARGE SCALE GENOMIC DNA]</scope>
    <source>
        <strain evidence="7 8">ORS 1419</strain>
    </source>
</reference>
<dbReference type="EC" id="2.7.1.24" evidence="5 6"/>
<evidence type="ECO:0000256" key="2">
    <source>
        <dbReference type="ARBA" id="ARBA00022741"/>
    </source>
</evidence>
<dbReference type="PANTHER" id="PTHR10695">
    <property type="entry name" value="DEPHOSPHO-COA KINASE-RELATED"/>
    <property type="match status" value="1"/>
</dbReference>
<dbReference type="InterPro" id="IPR027417">
    <property type="entry name" value="P-loop_NTPase"/>
</dbReference>
<evidence type="ECO:0000256" key="1">
    <source>
        <dbReference type="ARBA" id="ARBA00009018"/>
    </source>
</evidence>
<dbReference type="InterPro" id="IPR001977">
    <property type="entry name" value="Depp_CoAkinase"/>
</dbReference>
<dbReference type="HAMAP" id="MF_00376">
    <property type="entry name" value="Dephospho_CoA_kinase"/>
    <property type="match status" value="1"/>
</dbReference>
<dbReference type="PROSITE" id="PS51219">
    <property type="entry name" value="DPCK"/>
    <property type="match status" value="1"/>
</dbReference>
<evidence type="ECO:0000256" key="4">
    <source>
        <dbReference type="ARBA" id="ARBA00022993"/>
    </source>
</evidence>
<dbReference type="OrthoDB" id="9812943at2"/>
<evidence type="ECO:0000256" key="3">
    <source>
        <dbReference type="ARBA" id="ARBA00022840"/>
    </source>
</evidence>
<dbReference type="Gene3D" id="3.40.50.300">
    <property type="entry name" value="P-loop containing nucleotide triphosphate hydrolases"/>
    <property type="match status" value="1"/>
</dbReference>
<comment type="function">
    <text evidence="5">Catalyzes the phosphorylation of the 3'-hydroxyl group of dephosphocoenzyme A to form coenzyme A.</text>
</comment>
<dbReference type="AlphaFoldDB" id="A0A318T373"/>
<organism evidence="7 8">
    <name type="scientific">Phyllobacterium leguminum</name>
    <dbReference type="NCBI Taxonomy" id="314237"/>
    <lineage>
        <taxon>Bacteria</taxon>
        <taxon>Pseudomonadati</taxon>
        <taxon>Pseudomonadota</taxon>
        <taxon>Alphaproteobacteria</taxon>
        <taxon>Hyphomicrobiales</taxon>
        <taxon>Phyllobacteriaceae</taxon>
        <taxon>Phyllobacterium</taxon>
    </lineage>
</organism>
<comment type="similarity">
    <text evidence="1 5">Belongs to the CoaE family.</text>
</comment>
<dbReference type="GO" id="GO:0005737">
    <property type="term" value="C:cytoplasm"/>
    <property type="evidence" value="ECO:0007669"/>
    <property type="project" value="UniProtKB-SubCell"/>
</dbReference>
<dbReference type="EMBL" id="QJTF01000005">
    <property type="protein sequence ID" value="PYE89066.1"/>
    <property type="molecule type" value="Genomic_DNA"/>
</dbReference>
<dbReference type="CDD" id="cd02022">
    <property type="entry name" value="DPCK"/>
    <property type="match status" value="1"/>
</dbReference>
<dbReference type="RefSeq" id="WP_110750179.1">
    <property type="nucleotide sequence ID" value="NZ_QJTF01000005.1"/>
</dbReference>
<comment type="catalytic activity">
    <reaction evidence="5">
        <text>3'-dephospho-CoA + ATP = ADP + CoA + H(+)</text>
        <dbReference type="Rhea" id="RHEA:18245"/>
        <dbReference type="ChEBI" id="CHEBI:15378"/>
        <dbReference type="ChEBI" id="CHEBI:30616"/>
        <dbReference type="ChEBI" id="CHEBI:57287"/>
        <dbReference type="ChEBI" id="CHEBI:57328"/>
        <dbReference type="ChEBI" id="CHEBI:456216"/>
        <dbReference type="EC" id="2.7.1.24"/>
    </reaction>
</comment>
<protein>
    <recommendedName>
        <fullName evidence="5 6">Dephospho-CoA kinase</fullName>
        <ecNumber evidence="5 6">2.7.1.24</ecNumber>
    </recommendedName>
    <alternativeName>
        <fullName evidence="5">Dephosphocoenzyme A kinase</fullName>
    </alternativeName>
</protein>
<feature type="binding site" evidence="5">
    <location>
        <begin position="11"/>
        <end position="16"/>
    </location>
    <ligand>
        <name>ATP</name>
        <dbReference type="ChEBI" id="CHEBI:30616"/>
    </ligand>
</feature>
<sequence>MIILGLTGSIGMGKSTTAQMFADAGIPVQSSDETVHRLYAGRAAPLIEAAFPGATAENGVDREKLSAAVLGNPEAMARLEAIIHPLVWEEQQAFLEKARAAGADMVVLDIPLLFETGGETRVDKVIVVSAAPEIQRRRVLARPGMTEAKLDSILARQTPDAEKRKRADFIIDTGKGFDAARADVAEIIRHLREQSLG</sequence>
<comment type="caution">
    <text evidence="7">The sequence shown here is derived from an EMBL/GenBank/DDBJ whole genome shotgun (WGS) entry which is preliminary data.</text>
</comment>
<dbReference type="UniPathway" id="UPA00241">
    <property type="reaction ID" value="UER00356"/>
</dbReference>
<keyword evidence="2 5" id="KW-0547">Nucleotide-binding</keyword>
<dbReference type="Proteomes" id="UP000247454">
    <property type="component" value="Unassembled WGS sequence"/>
</dbReference>
<dbReference type="GO" id="GO:0005524">
    <property type="term" value="F:ATP binding"/>
    <property type="evidence" value="ECO:0007669"/>
    <property type="project" value="UniProtKB-UniRule"/>
</dbReference>
<evidence type="ECO:0000256" key="6">
    <source>
        <dbReference type="NCBIfam" id="TIGR00152"/>
    </source>
</evidence>
<dbReference type="GO" id="GO:0015937">
    <property type="term" value="P:coenzyme A biosynthetic process"/>
    <property type="evidence" value="ECO:0007669"/>
    <property type="project" value="UniProtKB-UniRule"/>
</dbReference>
<dbReference type="SUPFAM" id="SSF52540">
    <property type="entry name" value="P-loop containing nucleoside triphosphate hydrolases"/>
    <property type="match status" value="1"/>
</dbReference>
<comment type="subcellular location">
    <subcellularLocation>
        <location evidence="5">Cytoplasm</location>
    </subcellularLocation>
</comment>
<gene>
    <name evidence="5" type="primary">coaE</name>
    <name evidence="7" type="ORF">C7477_105169</name>
</gene>
<evidence type="ECO:0000313" key="7">
    <source>
        <dbReference type="EMBL" id="PYE89066.1"/>
    </source>
</evidence>
<keyword evidence="5 7" id="KW-0418">Kinase</keyword>
<evidence type="ECO:0000313" key="8">
    <source>
        <dbReference type="Proteomes" id="UP000247454"/>
    </source>
</evidence>
<evidence type="ECO:0000256" key="5">
    <source>
        <dbReference type="HAMAP-Rule" id="MF_00376"/>
    </source>
</evidence>
<keyword evidence="3 5" id="KW-0067">ATP-binding</keyword>
<keyword evidence="8" id="KW-1185">Reference proteome</keyword>
<keyword evidence="5" id="KW-0963">Cytoplasm</keyword>
<proteinExistence type="inferred from homology"/>
<keyword evidence="4 5" id="KW-0173">Coenzyme A biosynthesis</keyword>
<dbReference type="Pfam" id="PF01121">
    <property type="entry name" value="CoaE"/>
    <property type="match status" value="1"/>
</dbReference>
<dbReference type="GO" id="GO:0004140">
    <property type="term" value="F:dephospho-CoA kinase activity"/>
    <property type="evidence" value="ECO:0007669"/>
    <property type="project" value="UniProtKB-UniRule"/>
</dbReference>